<proteinExistence type="predicted"/>
<name>A0A2K5H797_COLAP</name>
<keyword evidence="5" id="KW-1185">Reference proteome</keyword>
<protein>
    <recommendedName>
        <fullName evidence="3">DUF4795 domain-containing protein</fullName>
    </recommendedName>
</protein>
<dbReference type="InterPro" id="IPR032013">
    <property type="entry name" value="DUF4795"/>
</dbReference>
<evidence type="ECO:0000313" key="4">
    <source>
        <dbReference type="Ensembl" id="ENSCANP00000000221.1"/>
    </source>
</evidence>
<reference evidence="4" key="1">
    <citation type="submission" date="2025-08" db="UniProtKB">
        <authorList>
            <consortium name="Ensembl"/>
        </authorList>
    </citation>
    <scope>IDENTIFICATION</scope>
</reference>
<dbReference type="RefSeq" id="XP_011816726.1">
    <property type="nucleotide sequence ID" value="XM_011961336.1"/>
</dbReference>
<dbReference type="Pfam" id="PF16043">
    <property type="entry name" value="DUF4795"/>
    <property type="match status" value="1"/>
</dbReference>
<evidence type="ECO:0000259" key="3">
    <source>
        <dbReference type="Pfam" id="PF16043"/>
    </source>
</evidence>
<dbReference type="OMA" id="PKDRAHK"/>
<feature type="region of interest" description="Disordered" evidence="2">
    <location>
        <begin position="457"/>
        <end position="546"/>
    </location>
</feature>
<evidence type="ECO:0000256" key="1">
    <source>
        <dbReference type="SAM" id="Coils"/>
    </source>
</evidence>
<dbReference type="GeneID" id="105525636"/>
<feature type="region of interest" description="Disordered" evidence="2">
    <location>
        <begin position="294"/>
        <end position="340"/>
    </location>
</feature>
<feature type="compositionally biased region" description="Basic and acidic residues" evidence="2">
    <location>
        <begin position="1116"/>
        <end position="1133"/>
    </location>
</feature>
<dbReference type="PANTHER" id="PTHR47080:SF1">
    <property type="entry name" value="CHROMOSOME 16 OPEN READING FRAME 96"/>
    <property type="match status" value="1"/>
</dbReference>
<reference evidence="4" key="2">
    <citation type="submission" date="2025-09" db="UniProtKB">
        <authorList>
            <consortium name="Ensembl"/>
        </authorList>
    </citation>
    <scope>IDENTIFICATION</scope>
</reference>
<dbReference type="AlphaFoldDB" id="A0A2K5H797"/>
<dbReference type="PANTHER" id="PTHR47080">
    <property type="entry name" value="CHROMOSOME 16 OPEN READING FRAME 96"/>
    <property type="match status" value="1"/>
</dbReference>
<feature type="compositionally biased region" description="Basic and acidic residues" evidence="2">
    <location>
        <begin position="470"/>
        <end position="544"/>
    </location>
</feature>
<feature type="compositionally biased region" description="Low complexity" evidence="2">
    <location>
        <begin position="294"/>
        <end position="305"/>
    </location>
</feature>
<feature type="coiled-coil region" evidence="1">
    <location>
        <begin position="723"/>
        <end position="802"/>
    </location>
</feature>
<feature type="compositionally biased region" description="Pro residues" evidence="2">
    <location>
        <begin position="1078"/>
        <end position="1101"/>
    </location>
</feature>
<feature type="compositionally biased region" description="Low complexity" evidence="2">
    <location>
        <begin position="318"/>
        <end position="327"/>
    </location>
</feature>
<dbReference type="KEGG" id="cang:105525636"/>
<feature type="domain" description="DUF4795" evidence="3">
    <location>
        <begin position="758"/>
        <end position="932"/>
    </location>
</feature>
<dbReference type="Ensembl" id="ENSCANT00000000775.1">
    <property type="protein sequence ID" value="ENSCANP00000000221.1"/>
    <property type="gene ID" value="ENSCANG00000000733.1"/>
</dbReference>
<feature type="region of interest" description="Disordered" evidence="2">
    <location>
        <begin position="1067"/>
        <end position="1133"/>
    </location>
</feature>
<dbReference type="STRING" id="336983.ENSCANP00000000221"/>
<accession>A0A2K5H797</accession>
<organism evidence="4 5">
    <name type="scientific">Colobus angolensis palliatus</name>
    <name type="common">Peters' Angolan colobus</name>
    <dbReference type="NCBI Taxonomy" id="336983"/>
    <lineage>
        <taxon>Eukaryota</taxon>
        <taxon>Metazoa</taxon>
        <taxon>Chordata</taxon>
        <taxon>Craniata</taxon>
        <taxon>Vertebrata</taxon>
        <taxon>Euteleostomi</taxon>
        <taxon>Mammalia</taxon>
        <taxon>Eutheria</taxon>
        <taxon>Euarchontoglires</taxon>
        <taxon>Primates</taxon>
        <taxon>Haplorrhini</taxon>
        <taxon>Catarrhini</taxon>
        <taxon>Cercopithecidae</taxon>
        <taxon>Colobinae</taxon>
        <taxon>Colobus</taxon>
    </lineage>
</organism>
<keyword evidence="1" id="KW-0175">Coiled coil</keyword>
<dbReference type="OrthoDB" id="5981048at2759"/>
<evidence type="ECO:0000313" key="5">
    <source>
        <dbReference type="Proteomes" id="UP000233080"/>
    </source>
</evidence>
<evidence type="ECO:0000256" key="2">
    <source>
        <dbReference type="SAM" id="MobiDB-lite"/>
    </source>
</evidence>
<dbReference type="Proteomes" id="UP000233080">
    <property type="component" value="Unassembled WGS sequence"/>
</dbReference>
<sequence>MSFSLTFTELANIAIPQCGVLNFKALHLLLHSILEHIHMAELKKVLSGDEDFLQTSQVVIVPREGEAQPILNPMKRPSSVFDHVVSRLDKMENQLALLQDLPSTAQLLEASQGTARPIQDLWHLIKLQKTVEGHDEVMAKSMQTLQDLLTDLHALQVTITAIRKEVDMLKNMLDKVHPERMDIFAEDFKIQNRKMIALQREVASLQSKFQTIPKTEDMVLWSGLHEAMFTSEIGSSQLDLWQSMDQLPEAALAQTTEYLEATRAIQISEPVQNPQLLHTVWHYEVPELLPEDSSSAQAVSLSSAQEPAQPPALMAESAPGHATAFAPGPAPGTEPVPGLELGLELEPVPALGPVPGPSVTPESLPAPWPVLGPAPVPGAQPPPPGGWPALPRRWPLPQGWPRMGSWPLWDLGVLRPTQPQPSRAPPPATEFASVWPQPLQPYQSRQGEDLQLTAVQEKGEENDVPSLRGLQERARKDGAPKDRTGKDGVPKDRGGKDVDPKDRGGKDGAPKDRGGKDGAPKDRGGKDGAPKDRAGKDGDPKEAQLKAPRSALHRLKTSAAIAAAAAAAYAAAASSAAQTAKVAATLVKDAPATRMATIATDTAAAGPLGVFADVLGAGPSRGATESQALGDDSEIYYEILSPSYSAANIGPDAALSQAMVAAKQATSPEDKKRAVSCSMSHMAQIPVKHDSLKEEFAQLSFNLNQRLNYLANMGGSASLGTTVDILQEKISSLQKSKLKEEELEIIWGNQIEAMKDRYVTLDKAVEKLQIRVDEFKTLQAQIKRLEMNKVNKSTLEEELREKADRSALAGKASRADLETVALGMNEMIQGMLFKVTIHEDNWKKAVEELSKDVNMKLVHSDLDPLKKEMEEVWKIVRKLLIEGLRLDPDSAAGFRRKLFEHVKCISCDRPVEMMTGPHLITIRKAQLLSRLRPASANSYEYLQRQQMREQQRLQRQDLSIQKDYQQDWGDGPQNAASLKCKSCKLSTLYPYGDPHMIDYDSAEVDILGVDGILYKGRMNSQRGAQPSAIAKELAAVKAPCPPSQSLYDRVHSSALLGAICPPLCPSNSAHSAASGPHPTMPTQPPSLPPLPLLPPLIPPLRDPQQAPGSTRLSRAPHIESRVSRKPPEEPANP</sequence>